<protein>
    <recommendedName>
        <fullName evidence="2 6">Malonyl CoA-acyl carrier protein transacylase</fullName>
        <ecNumber evidence="1 6">2.3.1.39</ecNumber>
    </recommendedName>
</protein>
<gene>
    <name evidence="9" type="primary">fabD</name>
    <name evidence="9" type="ORF">GJQ57_14205</name>
</gene>
<proteinExistence type="inferred from homology"/>
<dbReference type="GO" id="GO:0004314">
    <property type="term" value="F:[acyl-carrier-protein] S-malonyltransferase activity"/>
    <property type="evidence" value="ECO:0007669"/>
    <property type="project" value="UniProtKB-EC"/>
</dbReference>
<feature type="active site" evidence="7">
    <location>
        <position position="199"/>
    </location>
</feature>
<reference evidence="9 10" key="1">
    <citation type="submission" date="2019-11" db="EMBL/GenBank/DDBJ databases">
        <title>Phenotypic characterization of an OXA-22 and OXA-60 co-producing Ralstonia pickettii clinical strain.</title>
        <authorList>
            <person name="He F."/>
        </authorList>
    </citation>
    <scope>NUCLEOTIDE SEQUENCE [LARGE SCALE GENOMIC DNA]</scope>
    <source>
        <strain evidence="9 10">PSLESD1</strain>
    </source>
</reference>
<dbReference type="Proteomes" id="UP000441032">
    <property type="component" value="Unassembled WGS sequence"/>
</dbReference>
<dbReference type="InterPro" id="IPR016035">
    <property type="entry name" value="Acyl_Trfase/lysoPLipase"/>
</dbReference>
<feature type="active site" evidence="7">
    <location>
        <position position="90"/>
    </location>
</feature>
<keyword evidence="4 6" id="KW-0012">Acyltransferase</keyword>
<dbReference type="InterPro" id="IPR016036">
    <property type="entry name" value="Malonyl_transacylase_ACP-bd"/>
</dbReference>
<dbReference type="InterPro" id="IPR001227">
    <property type="entry name" value="Ac_transferase_dom_sf"/>
</dbReference>
<evidence type="ECO:0000256" key="6">
    <source>
        <dbReference type="PIRNR" id="PIRNR000446"/>
    </source>
</evidence>
<sequence>MTFAFVFPGQGSQSVGMLNAFADHPAVAATLAEASDALGQDIGKLIAEGPAEELNLTTNTQPVMLTAAVAVYRAWQAAGGPTPTVVAGHSLGEYSALVAAGAIAFKDAVPLVRFRAKAMQEAVPVGEGGMAAILGLSDDDVRAACAEASVAGVVEAVNFNAPAQVVIAGAKAAVEKACEIAKAKGAKRALPLPVSAPFHSSLLKPASDRLREYLANVTVNAPVIPVINNVDVAVVSDPAAIKDALVRQAASPVRWVETVQKMKGEGITRVVECGPGKVLAGLVKRIDGEIVGDAIFDPASLEAVLGQLK</sequence>
<evidence type="ECO:0000256" key="2">
    <source>
        <dbReference type="ARBA" id="ARBA00018953"/>
    </source>
</evidence>
<dbReference type="RefSeq" id="WP_065857431.1">
    <property type="nucleotide sequence ID" value="NZ_MCGA01000018.1"/>
</dbReference>
<dbReference type="EMBL" id="WJYN01000005">
    <property type="protein sequence ID" value="MRS99800.1"/>
    <property type="molecule type" value="Genomic_DNA"/>
</dbReference>
<dbReference type="SUPFAM" id="SSF55048">
    <property type="entry name" value="Probable ACP-binding domain of malonyl-CoA ACP transacylase"/>
    <property type="match status" value="1"/>
</dbReference>
<dbReference type="Gene3D" id="3.30.70.250">
    <property type="entry name" value="Malonyl-CoA ACP transacylase, ACP-binding"/>
    <property type="match status" value="1"/>
</dbReference>
<dbReference type="Pfam" id="PF00698">
    <property type="entry name" value="Acyl_transf_1"/>
    <property type="match status" value="1"/>
</dbReference>
<dbReference type="FunFam" id="3.30.70.250:FF:000001">
    <property type="entry name" value="Malonyl CoA-acyl carrier protein transacylase"/>
    <property type="match status" value="1"/>
</dbReference>
<dbReference type="EC" id="2.3.1.39" evidence="1 6"/>
<dbReference type="SMART" id="SM00827">
    <property type="entry name" value="PKS_AT"/>
    <property type="match status" value="1"/>
</dbReference>
<evidence type="ECO:0000256" key="4">
    <source>
        <dbReference type="ARBA" id="ARBA00023315"/>
    </source>
</evidence>
<dbReference type="AlphaFoldDB" id="A0A7X2LBD8"/>
<organism evidence="9 10">
    <name type="scientific">Ralstonia pickettii</name>
    <name type="common">Burkholderia pickettii</name>
    <dbReference type="NCBI Taxonomy" id="329"/>
    <lineage>
        <taxon>Bacteria</taxon>
        <taxon>Pseudomonadati</taxon>
        <taxon>Pseudomonadota</taxon>
        <taxon>Betaproteobacteria</taxon>
        <taxon>Burkholderiales</taxon>
        <taxon>Burkholderiaceae</taxon>
        <taxon>Ralstonia</taxon>
    </lineage>
</organism>
<dbReference type="NCBIfam" id="TIGR00128">
    <property type="entry name" value="fabD"/>
    <property type="match status" value="1"/>
</dbReference>
<feature type="domain" description="Malonyl-CoA:ACP transacylase (MAT)" evidence="8">
    <location>
        <begin position="6"/>
        <end position="304"/>
    </location>
</feature>
<accession>A0A7X2LBD8</accession>
<dbReference type="InterPro" id="IPR004410">
    <property type="entry name" value="Malonyl_CoA-ACP_transAc_FabD"/>
</dbReference>
<dbReference type="GO" id="GO:0005829">
    <property type="term" value="C:cytosol"/>
    <property type="evidence" value="ECO:0007669"/>
    <property type="project" value="TreeGrafter"/>
</dbReference>
<evidence type="ECO:0000256" key="1">
    <source>
        <dbReference type="ARBA" id="ARBA00013258"/>
    </source>
</evidence>
<dbReference type="GO" id="GO:0006633">
    <property type="term" value="P:fatty acid biosynthetic process"/>
    <property type="evidence" value="ECO:0007669"/>
    <property type="project" value="TreeGrafter"/>
</dbReference>
<keyword evidence="3 6" id="KW-0808">Transferase</keyword>
<evidence type="ECO:0000256" key="3">
    <source>
        <dbReference type="ARBA" id="ARBA00022679"/>
    </source>
</evidence>
<dbReference type="InterPro" id="IPR014043">
    <property type="entry name" value="Acyl_transferase_dom"/>
</dbReference>
<comment type="caution">
    <text evidence="9">The sequence shown here is derived from an EMBL/GenBank/DDBJ whole genome shotgun (WGS) entry which is preliminary data.</text>
</comment>
<dbReference type="PANTHER" id="PTHR42681">
    <property type="entry name" value="MALONYL-COA-ACYL CARRIER PROTEIN TRANSACYLASE, MITOCHONDRIAL"/>
    <property type="match status" value="1"/>
</dbReference>
<evidence type="ECO:0000313" key="9">
    <source>
        <dbReference type="EMBL" id="MRS99800.1"/>
    </source>
</evidence>
<dbReference type="InterPro" id="IPR024925">
    <property type="entry name" value="Malonyl_CoA-ACP_transAc"/>
</dbReference>
<dbReference type="SUPFAM" id="SSF52151">
    <property type="entry name" value="FabD/lysophospholipase-like"/>
    <property type="match status" value="1"/>
</dbReference>
<comment type="catalytic activity">
    <reaction evidence="5 6">
        <text>holo-[ACP] + malonyl-CoA = malonyl-[ACP] + CoA</text>
        <dbReference type="Rhea" id="RHEA:41792"/>
        <dbReference type="Rhea" id="RHEA-COMP:9623"/>
        <dbReference type="Rhea" id="RHEA-COMP:9685"/>
        <dbReference type="ChEBI" id="CHEBI:57287"/>
        <dbReference type="ChEBI" id="CHEBI:57384"/>
        <dbReference type="ChEBI" id="CHEBI:64479"/>
        <dbReference type="ChEBI" id="CHEBI:78449"/>
        <dbReference type="EC" id="2.3.1.39"/>
    </reaction>
</comment>
<dbReference type="PIRSF" id="PIRSF000446">
    <property type="entry name" value="Mct"/>
    <property type="match status" value="1"/>
</dbReference>
<dbReference type="PANTHER" id="PTHR42681:SF1">
    <property type="entry name" value="MALONYL-COA-ACYL CARRIER PROTEIN TRANSACYLASE, MITOCHONDRIAL"/>
    <property type="match status" value="1"/>
</dbReference>
<evidence type="ECO:0000259" key="8">
    <source>
        <dbReference type="SMART" id="SM00827"/>
    </source>
</evidence>
<name>A0A7X2LBD8_RALPI</name>
<dbReference type="Gene3D" id="3.40.366.10">
    <property type="entry name" value="Malonyl-Coenzyme A Acyl Carrier Protein, domain 2"/>
    <property type="match status" value="1"/>
</dbReference>
<evidence type="ECO:0000313" key="10">
    <source>
        <dbReference type="Proteomes" id="UP000441032"/>
    </source>
</evidence>
<evidence type="ECO:0000256" key="7">
    <source>
        <dbReference type="PIRSR" id="PIRSR000446-1"/>
    </source>
</evidence>
<dbReference type="InterPro" id="IPR050858">
    <property type="entry name" value="Mal-CoA-ACP_Trans/PKS_FabD"/>
</dbReference>
<comment type="similarity">
    <text evidence="6">Belongs to the fabD family.</text>
</comment>
<evidence type="ECO:0000256" key="5">
    <source>
        <dbReference type="ARBA" id="ARBA00048462"/>
    </source>
</evidence>